<comment type="caution">
    <text evidence="2">The sequence shown here is derived from an EMBL/GenBank/DDBJ whole genome shotgun (WGS) entry which is preliminary data.</text>
</comment>
<keyword evidence="3" id="KW-1185">Reference proteome</keyword>
<evidence type="ECO:0000256" key="1">
    <source>
        <dbReference type="SAM" id="MobiDB-lite"/>
    </source>
</evidence>
<gene>
    <name evidence="2" type="ORF">E6O75_ATG03994</name>
</gene>
<evidence type="ECO:0000313" key="2">
    <source>
        <dbReference type="EMBL" id="TID24789.1"/>
    </source>
</evidence>
<organism evidence="2 3">
    <name type="scientific">Venturia nashicola</name>
    <dbReference type="NCBI Taxonomy" id="86259"/>
    <lineage>
        <taxon>Eukaryota</taxon>
        <taxon>Fungi</taxon>
        <taxon>Dikarya</taxon>
        <taxon>Ascomycota</taxon>
        <taxon>Pezizomycotina</taxon>
        <taxon>Dothideomycetes</taxon>
        <taxon>Pleosporomycetidae</taxon>
        <taxon>Venturiales</taxon>
        <taxon>Venturiaceae</taxon>
        <taxon>Venturia</taxon>
    </lineage>
</organism>
<feature type="region of interest" description="Disordered" evidence="1">
    <location>
        <begin position="1"/>
        <end position="21"/>
    </location>
</feature>
<dbReference type="EMBL" id="SNSC02000004">
    <property type="protein sequence ID" value="TID24789.1"/>
    <property type="molecule type" value="Genomic_DNA"/>
</dbReference>
<sequence>MPKIGSNVPKGNVTSSKPRPVPAQLADIEWSGTDGWHEKTLREVGHSRKNSATVECLIMCPSMIPAVKVY</sequence>
<dbReference type="AlphaFoldDB" id="A0A4Z1PBS5"/>
<protein>
    <submittedName>
        <fullName evidence="2">Uncharacterized protein</fullName>
    </submittedName>
</protein>
<evidence type="ECO:0000313" key="3">
    <source>
        <dbReference type="Proteomes" id="UP000298493"/>
    </source>
</evidence>
<proteinExistence type="predicted"/>
<reference evidence="2 3" key="1">
    <citation type="submission" date="2019-04" db="EMBL/GenBank/DDBJ databases">
        <title>High contiguity whole genome sequence and gene annotation resource for two Venturia nashicola isolates.</title>
        <authorList>
            <person name="Prokchorchik M."/>
            <person name="Won K."/>
            <person name="Lee Y."/>
            <person name="Choi E.D."/>
            <person name="Segonzac C."/>
            <person name="Sohn K.H."/>
        </authorList>
    </citation>
    <scope>NUCLEOTIDE SEQUENCE [LARGE SCALE GENOMIC DNA]</scope>
    <source>
        <strain evidence="2 3">PRI2</strain>
    </source>
</reference>
<accession>A0A4Z1PBS5</accession>
<name>A0A4Z1PBS5_9PEZI</name>
<dbReference type="Proteomes" id="UP000298493">
    <property type="component" value="Unassembled WGS sequence"/>
</dbReference>